<sequence length="35" mass="3835">MSGRKRDVILGLDPRMTEAEVPALKAGALPRLPFQ</sequence>
<gene>
    <name evidence="1" type="ORF">J2W61_003291</name>
</gene>
<proteinExistence type="predicted"/>
<organism evidence="1 2">
    <name type="scientific">Agrobacterium tumefaciens</name>
    <dbReference type="NCBI Taxonomy" id="358"/>
    <lineage>
        <taxon>Bacteria</taxon>
        <taxon>Pseudomonadati</taxon>
        <taxon>Pseudomonadota</taxon>
        <taxon>Alphaproteobacteria</taxon>
        <taxon>Hyphomicrobiales</taxon>
        <taxon>Rhizobiaceae</taxon>
        <taxon>Rhizobium/Agrobacterium group</taxon>
        <taxon>Agrobacterium</taxon>
        <taxon>Agrobacterium tumefaciens complex</taxon>
    </lineage>
</organism>
<accession>A0AAW8LWP5</accession>
<evidence type="ECO:0000313" key="1">
    <source>
        <dbReference type="EMBL" id="MDR6703426.1"/>
    </source>
</evidence>
<dbReference type="EMBL" id="JAVDSW010000002">
    <property type="protein sequence ID" value="MDR6703426.1"/>
    <property type="molecule type" value="Genomic_DNA"/>
</dbReference>
<protein>
    <submittedName>
        <fullName evidence="1">Uncharacterized protein</fullName>
    </submittedName>
</protein>
<evidence type="ECO:0000313" key="2">
    <source>
        <dbReference type="Proteomes" id="UP001265315"/>
    </source>
</evidence>
<comment type="caution">
    <text evidence="1">The sequence shown here is derived from an EMBL/GenBank/DDBJ whole genome shotgun (WGS) entry which is preliminary data.</text>
</comment>
<name>A0AAW8LWP5_AGRTU</name>
<dbReference type="AlphaFoldDB" id="A0AAW8LWP5"/>
<dbReference type="Proteomes" id="UP001265315">
    <property type="component" value="Unassembled WGS sequence"/>
</dbReference>
<reference evidence="1" key="1">
    <citation type="submission" date="2023-07" db="EMBL/GenBank/DDBJ databases">
        <title>Sorghum-associated microbial communities from plants grown in Nebraska, USA.</title>
        <authorList>
            <person name="Schachtman D."/>
        </authorList>
    </citation>
    <scope>NUCLEOTIDE SEQUENCE</scope>
    <source>
        <strain evidence="1">1457</strain>
    </source>
</reference>